<keyword evidence="1" id="KW-0805">Transcription regulation</keyword>
<evidence type="ECO:0000259" key="4">
    <source>
        <dbReference type="Pfam" id="PF00717"/>
    </source>
</evidence>
<feature type="domain" description="Peptidase S24/S26A/S26B/S26C" evidence="4">
    <location>
        <begin position="117"/>
        <end position="244"/>
    </location>
</feature>
<name>A0ABX8DXS5_9PSED</name>
<dbReference type="InterPro" id="IPR039418">
    <property type="entry name" value="LexA-like"/>
</dbReference>
<keyword evidence="6" id="KW-1185">Reference proteome</keyword>
<protein>
    <submittedName>
        <fullName evidence="5">Helix-turn-helix transcriptional regulator</fullName>
    </submittedName>
</protein>
<dbReference type="Gene3D" id="2.10.109.10">
    <property type="entry name" value="Umud Fragment, subunit A"/>
    <property type="match status" value="1"/>
</dbReference>
<dbReference type="CDD" id="cd00093">
    <property type="entry name" value="HTH_XRE"/>
    <property type="match status" value="1"/>
</dbReference>
<evidence type="ECO:0000256" key="3">
    <source>
        <dbReference type="ARBA" id="ARBA00023163"/>
    </source>
</evidence>
<dbReference type="GeneID" id="87479819"/>
<dbReference type="PANTHER" id="PTHR40661">
    <property type="match status" value="1"/>
</dbReference>
<dbReference type="InterPro" id="IPR036286">
    <property type="entry name" value="LexA/Signal_pep-like_sf"/>
</dbReference>
<organism evidence="5 6">
    <name type="scientific">Pseudomonas qingdaonensis</name>
    <dbReference type="NCBI Taxonomy" id="2056231"/>
    <lineage>
        <taxon>Bacteria</taxon>
        <taxon>Pseudomonadati</taxon>
        <taxon>Pseudomonadota</taxon>
        <taxon>Gammaproteobacteria</taxon>
        <taxon>Pseudomonadales</taxon>
        <taxon>Pseudomonadaceae</taxon>
        <taxon>Pseudomonas</taxon>
    </lineage>
</organism>
<sequence>MEIKDIRRHRLHKLLLTMFSGRKSSLAEAIGKPASYVSRLFSDNPAHSRNIGESMARDIERSLGIDPGYLDTPLTKLEAGGAWDPATNPDAISPVHLDIPVRLAQKIERYSGHVDIPVMDVEASMGPGRFAPETEVVASRMSLEVEWLRRTVTMTEISNLRIITGMGESMFPTIKHGDLLLIDTGVDSVSYDAVYLIAMSTSLLVKRIQREVDGIRIVSDNPKYKEIMVPEDLEERVQILGRVVFVWSGNRV</sequence>
<dbReference type="InterPro" id="IPR001387">
    <property type="entry name" value="Cro/C1-type_HTH"/>
</dbReference>
<evidence type="ECO:0000256" key="2">
    <source>
        <dbReference type="ARBA" id="ARBA00023125"/>
    </source>
</evidence>
<dbReference type="CDD" id="cd06529">
    <property type="entry name" value="S24_LexA-like"/>
    <property type="match status" value="1"/>
</dbReference>
<evidence type="ECO:0000313" key="5">
    <source>
        <dbReference type="EMBL" id="QVL20175.1"/>
    </source>
</evidence>
<dbReference type="EMBL" id="CP074676">
    <property type="protein sequence ID" value="QVL20175.1"/>
    <property type="molecule type" value="Genomic_DNA"/>
</dbReference>
<dbReference type="Proteomes" id="UP000678154">
    <property type="component" value="Chromosome"/>
</dbReference>
<proteinExistence type="predicted"/>
<dbReference type="SUPFAM" id="SSF51306">
    <property type="entry name" value="LexA/Signal peptidase"/>
    <property type="match status" value="1"/>
</dbReference>
<accession>A0ABX8DXS5</accession>
<dbReference type="Pfam" id="PF00717">
    <property type="entry name" value="Peptidase_S24"/>
    <property type="match status" value="1"/>
</dbReference>
<dbReference type="PANTHER" id="PTHR40661:SF3">
    <property type="entry name" value="FELS-1 PROPHAGE TRANSCRIPTIONAL REGULATOR"/>
    <property type="match status" value="1"/>
</dbReference>
<keyword evidence="3" id="KW-0804">Transcription</keyword>
<dbReference type="InterPro" id="IPR015927">
    <property type="entry name" value="Peptidase_S24_S26A/B/C"/>
</dbReference>
<dbReference type="RefSeq" id="WP_213607041.1">
    <property type="nucleotide sequence ID" value="NZ_CP074676.1"/>
</dbReference>
<reference evidence="5 6" key="1">
    <citation type="journal article" date="2016" name="J. Hazard. Mater.">
        <title>A newly isolated Pseudomonas putida S-1 strain for batch-mode-propanethiol degradation and continuous treatment of propanethiol-containing waste gas.</title>
        <authorList>
            <person name="Chen D.Z."/>
            <person name="Sun Y.M."/>
            <person name="Han L.M."/>
            <person name="Chen J."/>
            <person name="Ye J.X."/>
            <person name="Chen J.M."/>
        </authorList>
    </citation>
    <scope>NUCLEOTIDE SEQUENCE [LARGE SCALE GENOMIC DNA]</scope>
    <source>
        <strain evidence="5 6">S-1</strain>
    </source>
</reference>
<evidence type="ECO:0000256" key="1">
    <source>
        <dbReference type="ARBA" id="ARBA00023015"/>
    </source>
</evidence>
<evidence type="ECO:0000313" key="6">
    <source>
        <dbReference type="Proteomes" id="UP000678154"/>
    </source>
</evidence>
<keyword evidence="2" id="KW-0238">DNA-binding</keyword>
<gene>
    <name evidence="5" type="ORF">KH389_06165</name>
</gene>